<dbReference type="GO" id="GO:0005829">
    <property type="term" value="C:cytosol"/>
    <property type="evidence" value="ECO:0007669"/>
    <property type="project" value="TreeGrafter"/>
</dbReference>
<sequence length="71" mass="8331">MTHLYCSWVCLFVFYQRATPDMMQFLEDLRTRVRVGVVGGSDLNKIKEQLGDDCEMLTSLLLYQFICHGFF</sequence>
<comment type="subunit">
    <text evidence="1">Homodimer.</text>
</comment>
<evidence type="ECO:0000256" key="1">
    <source>
        <dbReference type="RuleBase" id="RU361118"/>
    </source>
</evidence>
<dbReference type="GO" id="GO:0006487">
    <property type="term" value="P:protein N-linked glycosylation"/>
    <property type="evidence" value="ECO:0007669"/>
    <property type="project" value="TreeGrafter"/>
</dbReference>
<comment type="subcellular location">
    <subcellularLocation>
        <location evidence="1">Cytoplasm</location>
    </subcellularLocation>
</comment>
<dbReference type="GO" id="GO:0004615">
    <property type="term" value="F:phosphomannomutase activity"/>
    <property type="evidence" value="ECO:0007669"/>
    <property type="project" value="UniProtKB-EC"/>
</dbReference>
<dbReference type="GeneTree" id="ENSGT00990000211027"/>
<keyword evidence="1" id="KW-0963">Cytoplasm</keyword>
<comment type="function">
    <text evidence="1">Involved in the synthesis of the GDP-mannose and dolichol-phosphate-mannose required for a number of critical mannosyl transfer reactions.</text>
</comment>
<evidence type="ECO:0000313" key="4">
    <source>
        <dbReference type="Proteomes" id="UP000265120"/>
    </source>
</evidence>
<dbReference type="PANTHER" id="PTHR10466">
    <property type="entry name" value="PHOSPHOMANNOMUTASE"/>
    <property type="match status" value="1"/>
</dbReference>
<dbReference type="GO" id="GO:0009298">
    <property type="term" value="P:GDP-mannose biosynthetic process"/>
    <property type="evidence" value="ECO:0007669"/>
    <property type="project" value="InterPro"/>
</dbReference>
<evidence type="ECO:0000256" key="2">
    <source>
        <dbReference type="SAM" id="SignalP"/>
    </source>
</evidence>
<reference evidence="3" key="2">
    <citation type="submission" date="2025-09" db="UniProtKB">
        <authorList>
            <consortium name="Ensembl"/>
        </authorList>
    </citation>
    <scope>IDENTIFICATION</scope>
</reference>
<feature type="chain" id="PRO_5017961651" description="Phosphomannomutase" evidence="2">
    <location>
        <begin position="19"/>
        <end position="71"/>
    </location>
</feature>
<accession>A0A3P8VEL8</accession>
<dbReference type="InterPro" id="IPR005002">
    <property type="entry name" value="PMM"/>
</dbReference>
<reference evidence="3" key="1">
    <citation type="submission" date="2025-08" db="UniProtKB">
        <authorList>
            <consortium name="Ensembl"/>
        </authorList>
    </citation>
    <scope>IDENTIFICATION</scope>
</reference>
<dbReference type="InterPro" id="IPR023214">
    <property type="entry name" value="HAD_sf"/>
</dbReference>
<dbReference type="PANTHER" id="PTHR10466:SF2">
    <property type="entry name" value="PHOSPHOMANNOMUTASE 2"/>
    <property type="match status" value="1"/>
</dbReference>
<dbReference type="Gene3D" id="3.40.50.1000">
    <property type="entry name" value="HAD superfamily/HAD-like"/>
    <property type="match status" value="1"/>
</dbReference>
<dbReference type="InParanoid" id="A0A3P8VEL8"/>
<organism evidence="3 4">
    <name type="scientific">Cynoglossus semilaevis</name>
    <name type="common">Tongue sole</name>
    <dbReference type="NCBI Taxonomy" id="244447"/>
    <lineage>
        <taxon>Eukaryota</taxon>
        <taxon>Metazoa</taxon>
        <taxon>Chordata</taxon>
        <taxon>Craniata</taxon>
        <taxon>Vertebrata</taxon>
        <taxon>Euteleostomi</taxon>
        <taxon>Actinopterygii</taxon>
        <taxon>Neopterygii</taxon>
        <taxon>Teleostei</taxon>
        <taxon>Neoteleostei</taxon>
        <taxon>Acanthomorphata</taxon>
        <taxon>Carangaria</taxon>
        <taxon>Pleuronectiformes</taxon>
        <taxon>Pleuronectoidei</taxon>
        <taxon>Cynoglossidae</taxon>
        <taxon>Cynoglossinae</taxon>
        <taxon>Cynoglossus</taxon>
    </lineage>
</organism>
<keyword evidence="2" id="KW-0732">Signal</keyword>
<dbReference type="Ensembl" id="ENSCSET00000012842.1">
    <property type="protein sequence ID" value="ENSCSEP00000012689.1"/>
    <property type="gene ID" value="ENSCSEG00000008211.1"/>
</dbReference>
<keyword evidence="4" id="KW-1185">Reference proteome</keyword>
<dbReference type="Pfam" id="PF03332">
    <property type="entry name" value="PMM"/>
    <property type="match status" value="1"/>
</dbReference>
<dbReference type="EC" id="5.4.2.8" evidence="1"/>
<name>A0A3P8VEL8_CYNSE</name>
<comment type="pathway">
    <text evidence="1">Nucleotide-sugar biosynthesis; GDP-alpha-D-mannose biosynthesis; alpha-D-mannose 1-phosphate from D-fructose 6-phosphate: step 2/2.</text>
</comment>
<dbReference type="GO" id="GO:0006013">
    <property type="term" value="P:mannose metabolic process"/>
    <property type="evidence" value="ECO:0007669"/>
    <property type="project" value="TreeGrafter"/>
</dbReference>
<dbReference type="STRING" id="244447.ENSCSEP00000012689"/>
<evidence type="ECO:0000313" key="3">
    <source>
        <dbReference type="Ensembl" id="ENSCSEP00000012689.1"/>
    </source>
</evidence>
<comment type="catalytic activity">
    <reaction evidence="1">
        <text>alpha-D-mannose 1-phosphate = D-mannose 6-phosphate</text>
        <dbReference type="Rhea" id="RHEA:11140"/>
        <dbReference type="ChEBI" id="CHEBI:58409"/>
        <dbReference type="ChEBI" id="CHEBI:58735"/>
        <dbReference type="EC" id="5.4.2.8"/>
    </reaction>
</comment>
<protein>
    <recommendedName>
        <fullName evidence="1">Phosphomannomutase</fullName>
        <ecNumber evidence="1">5.4.2.8</ecNumber>
    </recommendedName>
</protein>
<dbReference type="AlphaFoldDB" id="A0A3P8VEL8"/>
<keyword evidence="1" id="KW-0413">Isomerase</keyword>
<proteinExistence type="inferred from homology"/>
<comment type="similarity">
    <text evidence="1">Belongs to the eukaryotic PMM family.</text>
</comment>
<dbReference type="Proteomes" id="UP000265120">
    <property type="component" value="Unassembled WGS sequence"/>
</dbReference>
<feature type="signal peptide" evidence="2">
    <location>
        <begin position="1"/>
        <end position="18"/>
    </location>
</feature>